<dbReference type="SUPFAM" id="SSF47571">
    <property type="entry name" value="Cloroperoxidase"/>
    <property type="match status" value="1"/>
</dbReference>
<comment type="cofactor">
    <cofactor evidence="1">
        <name>heme b</name>
        <dbReference type="ChEBI" id="CHEBI:60344"/>
    </cofactor>
</comment>
<dbReference type="PROSITE" id="PS51405">
    <property type="entry name" value="HEME_HALOPEROXIDASE"/>
    <property type="match status" value="1"/>
</dbReference>
<name>A0A1T3CH70_9HYPO</name>
<evidence type="ECO:0000256" key="1">
    <source>
        <dbReference type="ARBA" id="ARBA00001970"/>
    </source>
</evidence>
<dbReference type="GO" id="GO:0046872">
    <property type="term" value="F:metal ion binding"/>
    <property type="evidence" value="ECO:0007669"/>
    <property type="project" value="UniProtKB-KW"/>
</dbReference>
<accession>A0A1T3CH70</accession>
<dbReference type="InterPro" id="IPR036851">
    <property type="entry name" value="Chloroperoxidase-like_sf"/>
</dbReference>
<keyword evidence="3" id="KW-0349">Heme</keyword>
<dbReference type="OrthoDB" id="407298at2759"/>
<evidence type="ECO:0000313" key="10">
    <source>
        <dbReference type="EMBL" id="OPB40457.1"/>
    </source>
</evidence>
<keyword evidence="6" id="KW-0408">Iron</keyword>
<evidence type="ECO:0000256" key="3">
    <source>
        <dbReference type="ARBA" id="ARBA00022617"/>
    </source>
</evidence>
<dbReference type="Pfam" id="PF01328">
    <property type="entry name" value="Peroxidase_2"/>
    <property type="match status" value="1"/>
</dbReference>
<evidence type="ECO:0000313" key="11">
    <source>
        <dbReference type="Proteomes" id="UP000191004"/>
    </source>
</evidence>
<keyword evidence="8" id="KW-0732">Signal</keyword>
<organism evidence="10 11">
    <name type="scientific">Trichoderma guizhouense</name>
    <dbReference type="NCBI Taxonomy" id="1491466"/>
    <lineage>
        <taxon>Eukaryota</taxon>
        <taxon>Fungi</taxon>
        <taxon>Dikarya</taxon>
        <taxon>Ascomycota</taxon>
        <taxon>Pezizomycotina</taxon>
        <taxon>Sordariomycetes</taxon>
        <taxon>Hypocreomycetidae</taxon>
        <taxon>Hypocreales</taxon>
        <taxon>Hypocreaceae</taxon>
        <taxon>Trichoderma</taxon>
    </lineage>
</organism>
<dbReference type="Proteomes" id="UP000191004">
    <property type="component" value="Unassembled WGS sequence"/>
</dbReference>
<evidence type="ECO:0000256" key="7">
    <source>
        <dbReference type="ARBA" id="ARBA00025795"/>
    </source>
</evidence>
<proteinExistence type="inferred from homology"/>
<keyword evidence="4" id="KW-0479">Metal-binding</keyword>
<keyword evidence="2" id="KW-0575">Peroxidase</keyword>
<evidence type="ECO:0000259" key="9">
    <source>
        <dbReference type="PROSITE" id="PS51405"/>
    </source>
</evidence>
<comment type="caution">
    <text evidence="10">The sequence shown here is derived from an EMBL/GenBank/DDBJ whole genome shotgun (WGS) entry which is preliminary data.</text>
</comment>
<dbReference type="PANTHER" id="PTHR33577:SF19">
    <property type="entry name" value="HEME HALOPEROXIDASE FAMILY PROFILE DOMAIN-CONTAINING PROTEIN-RELATED"/>
    <property type="match status" value="1"/>
</dbReference>
<dbReference type="Gene3D" id="1.10.489.10">
    <property type="entry name" value="Chloroperoxidase-like"/>
    <property type="match status" value="1"/>
</dbReference>
<evidence type="ECO:0000256" key="6">
    <source>
        <dbReference type="ARBA" id="ARBA00023004"/>
    </source>
</evidence>
<keyword evidence="5" id="KW-0560">Oxidoreductase</keyword>
<evidence type="ECO:0000256" key="8">
    <source>
        <dbReference type="SAM" id="SignalP"/>
    </source>
</evidence>
<gene>
    <name evidence="10" type="ORF">A0O28_0005360</name>
</gene>
<dbReference type="PANTHER" id="PTHR33577">
    <property type="entry name" value="STERIGMATOCYSTIN BIOSYNTHESIS PEROXIDASE STCC-RELATED"/>
    <property type="match status" value="1"/>
</dbReference>
<protein>
    <recommendedName>
        <fullName evidence="9">Heme haloperoxidase family profile domain-containing protein</fullName>
    </recommendedName>
</protein>
<feature type="signal peptide" evidence="8">
    <location>
        <begin position="1"/>
        <end position="19"/>
    </location>
</feature>
<comment type="similarity">
    <text evidence="7">Belongs to the chloroperoxidase family.</text>
</comment>
<dbReference type="GO" id="GO:0004601">
    <property type="term" value="F:peroxidase activity"/>
    <property type="evidence" value="ECO:0007669"/>
    <property type="project" value="UniProtKB-KW"/>
</dbReference>
<evidence type="ECO:0000256" key="5">
    <source>
        <dbReference type="ARBA" id="ARBA00023002"/>
    </source>
</evidence>
<keyword evidence="11" id="KW-1185">Reference proteome</keyword>
<dbReference type="EMBL" id="LVVK01000017">
    <property type="protein sequence ID" value="OPB40457.1"/>
    <property type="molecule type" value="Genomic_DNA"/>
</dbReference>
<evidence type="ECO:0000256" key="2">
    <source>
        <dbReference type="ARBA" id="ARBA00022559"/>
    </source>
</evidence>
<evidence type="ECO:0000256" key="4">
    <source>
        <dbReference type="ARBA" id="ARBA00022723"/>
    </source>
</evidence>
<feature type="chain" id="PRO_5012662124" description="Heme haloperoxidase family profile domain-containing protein" evidence="8">
    <location>
        <begin position="20"/>
        <end position="299"/>
    </location>
</feature>
<dbReference type="InterPro" id="IPR000028">
    <property type="entry name" value="Chloroperoxidase"/>
</dbReference>
<sequence length="299" mass="32162">MKYLLSLVAISTLSNIGAAQLLDLPPLFDPYDPKFDDWQPAGPDDSRGPCPGLNSLANHGFLPHSGKNITIIDLLRGAYLGLGVSPEISIVVGAAELIKSYRLAAFDLHELSNHGFIDHDCSLSRADIGDGNNNDFNETIWSVPLEVLMNYTIITPEAIGAARSARDLFDIAHNPNQQCGARSIAIGALENGLLIQSLGGKPELEWVRSIFEQQRIPTNLGFRPKPIVLNNAVGVATVGLESLLSQPNLTDLLGNVVIKTPADLLAEVFPVKEYNLTYILEVLGLAGFPSVDLSFLTGA</sequence>
<reference evidence="10 11" key="1">
    <citation type="submission" date="2016-04" db="EMBL/GenBank/DDBJ databases">
        <title>Multiple horizontal gene transfer events from other fungi enriched the ability of the initially mycotrophic fungus Trichoderma (Ascomycota) to feed on dead plant biomass.</title>
        <authorList>
            <person name="Atanasova L."/>
            <person name="Chenthamara K."/>
            <person name="Zhang J."/>
            <person name="Grujic M."/>
            <person name="Henrissat B."/>
            <person name="Kuo A."/>
            <person name="Aertz A."/>
            <person name="Salamov A."/>
            <person name="Lipzen A."/>
            <person name="Labutti K."/>
            <person name="Barry K."/>
            <person name="Miao Y."/>
            <person name="Rahimi M.J."/>
            <person name="Shen Q."/>
            <person name="Grigoriev I.V."/>
            <person name="Kubicek C.P."/>
            <person name="Druzhinina I.S."/>
        </authorList>
    </citation>
    <scope>NUCLEOTIDE SEQUENCE [LARGE SCALE GENOMIC DNA]</scope>
    <source>
        <strain evidence="10 11">NJAU 4742</strain>
    </source>
</reference>
<feature type="domain" description="Heme haloperoxidase family profile" evidence="9">
    <location>
        <begin position="34"/>
        <end position="245"/>
    </location>
</feature>
<dbReference type="AlphaFoldDB" id="A0A1T3CH70"/>